<accession>A0A9N9EC06</accession>
<keyword evidence="3" id="KW-1185">Reference proteome</keyword>
<reference evidence="2" key="1">
    <citation type="submission" date="2021-06" db="EMBL/GenBank/DDBJ databases">
        <authorList>
            <person name="Kallberg Y."/>
            <person name="Tangrot J."/>
            <person name="Rosling A."/>
        </authorList>
    </citation>
    <scope>NUCLEOTIDE SEQUENCE</scope>
    <source>
        <strain evidence="2">FL130A</strain>
    </source>
</reference>
<organism evidence="2 3">
    <name type="scientific">Ambispora leptoticha</name>
    <dbReference type="NCBI Taxonomy" id="144679"/>
    <lineage>
        <taxon>Eukaryota</taxon>
        <taxon>Fungi</taxon>
        <taxon>Fungi incertae sedis</taxon>
        <taxon>Mucoromycota</taxon>
        <taxon>Glomeromycotina</taxon>
        <taxon>Glomeromycetes</taxon>
        <taxon>Archaeosporales</taxon>
        <taxon>Ambisporaceae</taxon>
        <taxon>Ambispora</taxon>
    </lineage>
</organism>
<name>A0A9N9EC06_9GLOM</name>
<dbReference type="OrthoDB" id="2339981at2759"/>
<evidence type="ECO:0000313" key="2">
    <source>
        <dbReference type="EMBL" id="CAG8673681.1"/>
    </source>
</evidence>
<comment type="caution">
    <text evidence="2">The sequence shown here is derived from an EMBL/GenBank/DDBJ whole genome shotgun (WGS) entry which is preliminary data.</text>
</comment>
<protein>
    <submittedName>
        <fullName evidence="2">8802_t:CDS:1</fullName>
    </submittedName>
</protein>
<proteinExistence type="predicted"/>
<evidence type="ECO:0000256" key="1">
    <source>
        <dbReference type="SAM" id="MobiDB-lite"/>
    </source>
</evidence>
<evidence type="ECO:0000313" key="3">
    <source>
        <dbReference type="Proteomes" id="UP000789508"/>
    </source>
</evidence>
<dbReference type="EMBL" id="CAJVPS010012844">
    <property type="protein sequence ID" value="CAG8673681.1"/>
    <property type="molecule type" value="Genomic_DNA"/>
</dbReference>
<gene>
    <name evidence="2" type="ORF">ALEPTO_LOCUS10675</name>
</gene>
<sequence>MSLSRASSISRLSSSVSRLSVTIERNKNKRSKKSNEREQFNQPDPSKRWIDFKDVFLRDAFKTVKRDVARYQVEDYHVLKIIKERHRHQREKYLKQQNSVLNNRVYHSDEPSETDEEAANEEHRLGIYNISEKEQDRHNHVVKVVDKKWRSSKLKEILMICEISFATKNTSKIKRRHWGSANVNSSASLPPRTLNGVFHAHTM</sequence>
<feature type="compositionally biased region" description="Basic and acidic residues" evidence="1">
    <location>
        <begin position="33"/>
        <end position="45"/>
    </location>
</feature>
<dbReference type="Proteomes" id="UP000789508">
    <property type="component" value="Unassembled WGS sequence"/>
</dbReference>
<dbReference type="AlphaFoldDB" id="A0A9N9EC06"/>
<feature type="region of interest" description="Disordered" evidence="1">
    <location>
        <begin position="21"/>
        <end position="45"/>
    </location>
</feature>